<dbReference type="EMBL" id="JADIMG010000104">
    <property type="protein sequence ID" value="MBO8460907.1"/>
    <property type="molecule type" value="Genomic_DNA"/>
</dbReference>
<evidence type="ECO:0000313" key="2">
    <source>
        <dbReference type="Proteomes" id="UP000823641"/>
    </source>
</evidence>
<reference evidence="1" key="1">
    <citation type="submission" date="2020-10" db="EMBL/GenBank/DDBJ databases">
        <authorList>
            <person name="Gilroy R."/>
        </authorList>
    </citation>
    <scope>NUCLEOTIDE SEQUENCE</scope>
    <source>
        <strain evidence="1">G3-3990</strain>
    </source>
</reference>
<protein>
    <submittedName>
        <fullName evidence="1">Uncharacterized protein</fullName>
    </submittedName>
</protein>
<dbReference type="Proteomes" id="UP000823641">
    <property type="component" value="Unassembled WGS sequence"/>
</dbReference>
<accession>A0A9D9N5B6</accession>
<evidence type="ECO:0000313" key="1">
    <source>
        <dbReference type="EMBL" id="MBO8460907.1"/>
    </source>
</evidence>
<gene>
    <name evidence="1" type="ORF">IAA73_11350</name>
</gene>
<reference evidence="1" key="2">
    <citation type="journal article" date="2021" name="PeerJ">
        <title>Extensive microbial diversity within the chicken gut microbiome revealed by metagenomics and culture.</title>
        <authorList>
            <person name="Gilroy R."/>
            <person name="Ravi A."/>
            <person name="Getino M."/>
            <person name="Pursley I."/>
            <person name="Horton D.L."/>
            <person name="Alikhan N.F."/>
            <person name="Baker D."/>
            <person name="Gharbi K."/>
            <person name="Hall N."/>
            <person name="Watson M."/>
            <person name="Adriaenssens E.M."/>
            <person name="Foster-Nyarko E."/>
            <person name="Jarju S."/>
            <person name="Secka A."/>
            <person name="Antonio M."/>
            <person name="Oren A."/>
            <person name="Chaudhuri R.R."/>
            <person name="La Ragione R."/>
            <person name="Hildebrand F."/>
            <person name="Pallen M.J."/>
        </authorList>
    </citation>
    <scope>NUCLEOTIDE SEQUENCE</scope>
    <source>
        <strain evidence="1">G3-3990</strain>
    </source>
</reference>
<comment type="caution">
    <text evidence="1">The sequence shown here is derived from an EMBL/GenBank/DDBJ whole genome shotgun (WGS) entry which is preliminary data.</text>
</comment>
<name>A0A9D9N5B6_9BACT</name>
<sequence>MANRRQLKKSISNLCVMMVEQIYLKCIFNNADHEKSAELINDIITLEREVRQRICHSHVGNHKEVAAYYRALYRYIEEQTENIVKGINALGK</sequence>
<organism evidence="1 2">
    <name type="scientific">Candidatus Gallipaludibacter merdavium</name>
    <dbReference type="NCBI Taxonomy" id="2840839"/>
    <lineage>
        <taxon>Bacteria</taxon>
        <taxon>Pseudomonadati</taxon>
        <taxon>Bacteroidota</taxon>
        <taxon>Bacteroidia</taxon>
        <taxon>Bacteroidales</taxon>
        <taxon>Candidatus Gallipaludibacter</taxon>
    </lineage>
</organism>
<proteinExistence type="predicted"/>
<dbReference type="AlphaFoldDB" id="A0A9D9N5B6"/>